<geneLocation type="plasmid" evidence="2">
    <name>pFP12</name>
</geneLocation>
<gene>
    <name evidence="2" type="ORF">pFP12.23</name>
</gene>
<evidence type="ECO:0000256" key="1">
    <source>
        <dbReference type="SAM" id="Coils"/>
    </source>
</evidence>
<keyword evidence="1" id="KW-0175">Coiled coil</keyword>
<keyword evidence="2" id="KW-0614">Plasmid</keyword>
<proteinExistence type="predicted"/>
<organism evidence="2">
    <name type="scientific">Streptomyces sp. F11</name>
    <dbReference type="NCBI Taxonomy" id="319318"/>
    <lineage>
        <taxon>Bacteria</taxon>
        <taxon>Bacillati</taxon>
        <taxon>Actinomycetota</taxon>
        <taxon>Actinomycetes</taxon>
        <taxon>Kitasatosporales</taxon>
        <taxon>Streptomycetaceae</taxon>
        <taxon>Streptomyces</taxon>
    </lineage>
</organism>
<protein>
    <submittedName>
        <fullName evidence="2">Uncharacterized protein</fullName>
    </submittedName>
</protein>
<feature type="coiled-coil region" evidence="1">
    <location>
        <begin position="18"/>
        <end position="45"/>
    </location>
</feature>
<reference evidence="2" key="1">
    <citation type="submission" date="2013-09" db="EMBL/GenBank/DDBJ databases">
        <title>Complete nucleotide sequence of Streptomyces linear plasmid pFP12.</title>
        <authorList>
            <person name="Chen Z."/>
            <person name="Fang P."/>
            <person name="Qin Z."/>
        </authorList>
    </citation>
    <scope>NUCLEOTIDE SEQUENCE</scope>
    <source>
        <strain evidence="2">F11</strain>
        <plasmid evidence="2">pFP12</plasmid>
    </source>
</reference>
<dbReference type="RefSeq" id="WP_024067087.1">
    <property type="nucleotide sequence ID" value="NC_023068.1"/>
</dbReference>
<sequence>MTDLNPADDDREPTPADIRALMADVSDLQERIRDVERRLRGSEETRHTVFRLDDAAGRMTGISEALENTASELARVRAVRDGSVCAVPWGVCPEHGNTLLSTGGRSRCTQLACPRAWNYDRLGVPCGEPLTHRVTDAAGESFLACKAHAMDATERLIGGTVTELDSKDGHRD</sequence>
<accession>V9QFP2</accession>
<evidence type="ECO:0000313" key="2">
    <source>
        <dbReference type="EMBL" id="AHC28166.1"/>
    </source>
</evidence>
<name>V9QFP2_9ACTN</name>
<dbReference type="AlphaFoldDB" id="V9QFP2"/>
<dbReference type="EMBL" id="KF652072">
    <property type="protein sequence ID" value="AHC28166.1"/>
    <property type="molecule type" value="Genomic_DNA"/>
</dbReference>